<gene>
    <name evidence="3" type="ORF">EEDITHA_LOCUS5897</name>
</gene>
<proteinExistence type="predicted"/>
<feature type="region of interest" description="Disordered" evidence="2">
    <location>
        <begin position="98"/>
        <end position="117"/>
    </location>
</feature>
<name>A0AAU9TWR0_EUPED</name>
<feature type="region of interest" description="Disordered" evidence="2">
    <location>
        <begin position="364"/>
        <end position="388"/>
    </location>
</feature>
<organism evidence="3 4">
    <name type="scientific">Euphydryas editha</name>
    <name type="common">Edith's checkerspot</name>
    <dbReference type="NCBI Taxonomy" id="104508"/>
    <lineage>
        <taxon>Eukaryota</taxon>
        <taxon>Metazoa</taxon>
        <taxon>Ecdysozoa</taxon>
        <taxon>Arthropoda</taxon>
        <taxon>Hexapoda</taxon>
        <taxon>Insecta</taxon>
        <taxon>Pterygota</taxon>
        <taxon>Neoptera</taxon>
        <taxon>Endopterygota</taxon>
        <taxon>Lepidoptera</taxon>
        <taxon>Glossata</taxon>
        <taxon>Ditrysia</taxon>
        <taxon>Papilionoidea</taxon>
        <taxon>Nymphalidae</taxon>
        <taxon>Nymphalinae</taxon>
        <taxon>Euphydryas</taxon>
    </lineage>
</organism>
<feature type="compositionally biased region" description="Basic and acidic residues" evidence="2">
    <location>
        <begin position="103"/>
        <end position="117"/>
    </location>
</feature>
<evidence type="ECO:0000256" key="1">
    <source>
        <dbReference type="SAM" id="Coils"/>
    </source>
</evidence>
<dbReference type="Proteomes" id="UP001153954">
    <property type="component" value="Unassembled WGS sequence"/>
</dbReference>
<evidence type="ECO:0008006" key="5">
    <source>
        <dbReference type="Google" id="ProtNLM"/>
    </source>
</evidence>
<comment type="caution">
    <text evidence="3">The sequence shown here is derived from an EMBL/GenBank/DDBJ whole genome shotgun (WGS) entry which is preliminary data.</text>
</comment>
<keyword evidence="4" id="KW-1185">Reference proteome</keyword>
<reference evidence="3" key="1">
    <citation type="submission" date="2022-03" db="EMBL/GenBank/DDBJ databases">
        <authorList>
            <person name="Tunstrom K."/>
        </authorList>
    </citation>
    <scope>NUCLEOTIDE SEQUENCE</scope>
</reference>
<feature type="coiled-coil region" evidence="1">
    <location>
        <begin position="321"/>
        <end position="348"/>
    </location>
</feature>
<accession>A0AAU9TWR0</accession>
<sequence length="458" mass="52384">MHQLSIPPRITPAKLEKWNMALGTTMKTTDYICHLHFKEEDIKMYDTLNIKGEIIILPSGKKTLRDQALPTIEHQFISIGDLQKLQTSLNKSLNLHSYQNQSENKRDHITQEHQDQNKQQELLLDQGIPDNLVHVIQQTEHYLDIPQLNQESHDDIQNEKSDLTSQSVDKYLENIKTSPLPPGWMYFEKPEGLEFGRINPRTMQISNRIRVNNDLSITVIFSTNEELNINDNISSFNGINDYLKSVERWPICVGTQIDNNKCSKFCKGVLVGDESYKRNQQNPRCKSCRILRHRLQSYNSTSTVLKSAIARRRTYNQQKQCKRLKKMNTRLKQELLNLKNQFAEIEEVLSEEIVDLPALQQQTTTFGERTHRSKSGINDVQRPEGRDLHPAARGSAVVVVKVRTAEGEGGWHPPRRKRQTAGGGAASGEGERDNCLCLLVETAVAVCQSEKEQEEVPV</sequence>
<dbReference type="EMBL" id="CAKOGL010000008">
    <property type="protein sequence ID" value="CAH2089889.1"/>
    <property type="molecule type" value="Genomic_DNA"/>
</dbReference>
<feature type="region of interest" description="Disordered" evidence="2">
    <location>
        <begin position="404"/>
        <end position="431"/>
    </location>
</feature>
<evidence type="ECO:0000313" key="3">
    <source>
        <dbReference type="EMBL" id="CAH2089889.1"/>
    </source>
</evidence>
<evidence type="ECO:0000313" key="4">
    <source>
        <dbReference type="Proteomes" id="UP001153954"/>
    </source>
</evidence>
<protein>
    <recommendedName>
        <fullName evidence="5">THAP-type domain-containing protein</fullName>
    </recommendedName>
</protein>
<dbReference type="AlphaFoldDB" id="A0AAU9TWR0"/>
<keyword evidence="1" id="KW-0175">Coiled coil</keyword>
<evidence type="ECO:0000256" key="2">
    <source>
        <dbReference type="SAM" id="MobiDB-lite"/>
    </source>
</evidence>